<sequence length="349" mass="38276">MESHLKVVMVMVSVVLMVLEMSLMAQAAVPVSLLKQIDRVNKNGPYLGIVVPNSFELNPLLQSPNLVVDHTLPSLDISGRRFRFASVKGKRVIVVLTGLSMLNAGTTTQLLLTLFRVKGVLHYGIAGNADPQLQIGDVTIPQYWAHTGLWNWQRFGDGPEDELALESNGDYTRAIGFLKFSNFNTAETKNVTSVDNLLNNVWYQPEEIFPVDGTPEIRQHVFWIPVDKHYFLAAKKLEGLKLEGCVNSTACLPRVPVAVRVKRGVSANVFVDNKAYREFLQSTFNATPIDMETAAVALVCLQQKIPFIAIRSLSDLAGGGSSLSNEAATFAPLASQNAVTALIELITLL</sequence>
<evidence type="ECO:0000313" key="3">
    <source>
        <dbReference type="Proteomes" id="UP000504603"/>
    </source>
</evidence>
<dbReference type="CDD" id="cd09008">
    <property type="entry name" value="MTAN"/>
    <property type="match status" value="1"/>
</dbReference>
<organism evidence="3 7">
    <name type="scientific">Momordica charantia</name>
    <name type="common">Bitter gourd</name>
    <name type="synonym">Balsam pear</name>
    <dbReference type="NCBI Taxonomy" id="3673"/>
    <lineage>
        <taxon>Eukaryota</taxon>
        <taxon>Viridiplantae</taxon>
        <taxon>Streptophyta</taxon>
        <taxon>Embryophyta</taxon>
        <taxon>Tracheophyta</taxon>
        <taxon>Spermatophyta</taxon>
        <taxon>Magnoliopsida</taxon>
        <taxon>eudicotyledons</taxon>
        <taxon>Gunneridae</taxon>
        <taxon>Pentapetalae</taxon>
        <taxon>rosids</taxon>
        <taxon>fabids</taxon>
        <taxon>Cucurbitales</taxon>
        <taxon>Cucurbitaceae</taxon>
        <taxon>Momordiceae</taxon>
        <taxon>Momordica</taxon>
    </lineage>
</organism>
<dbReference type="RefSeq" id="XP_022144881.1">
    <property type="nucleotide sequence ID" value="XM_022289189.1"/>
</dbReference>
<dbReference type="PANTHER" id="PTHR21234:SF42">
    <property type="entry name" value="PHOSPHORYLASE SUPERFAMILY PROTEIN"/>
    <property type="match status" value="1"/>
</dbReference>
<dbReference type="RefSeq" id="XP_022144879.1">
    <property type="nucleotide sequence ID" value="XM_022289187.1"/>
</dbReference>
<dbReference type="GeneID" id="111014451"/>
<evidence type="ECO:0000259" key="2">
    <source>
        <dbReference type="Pfam" id="PF01048"/>
    </source>
</evidence>
<evidence type="ECO:0000256" key="1">
    <source>
        <dbReference type="SAM" id="SignalP"/>
    </source>
</evidence>
<gene>
    <name evidence="4 5 6 7 8" type="primary">LOC111014451</name>
</gene>
<keyword evidence="3" id="KW-1185">Reference proteome</keyword>
<dbReference type="PANTHER" id="PTHR21234">
    <property type="entry name" value="PURINE NUCLEOSIDE PHOSPHORYLASE"/>
    <property type="match status" value="1"/>
</dbReference>
<evidence type="ECO:0000313" key="5">
    <source>
        <dbReference type="RefSeq" id="XP_022144878.1"/>
    </source>
</evidence>
<dbReference type="AlphaFoldDB" id="A0A6J1CSW3"/>
<dbReference type="GO" id="GO:0009116">
    <property type="term" value="P:nucleoside metabolic process"/>
    <property type="evidence" value="ECO:0007669"/>
    <property type="project" value="InterPro"/>
</dbReference>
<feature type="chain" id="PRO_5044638386" evidence="1">
    <location>
        <begin position="28"/>
        <end position="349"/>
    </location>
</feature>
<dbReference type="Proteomes" id="UP000504603">
    <property type="component" value="Unplaced"/>
</dbReference>
<protein>
    <submittedName>
        <fullName evidence="4 5">Bark storage protein A</fullName>
    </submittedName>
</protein>
<evidence type="ECO:0000313" key="8">
    <source>
        <dbReference type="RefSeq" id="XP_022144881.1"/>
    </source>
</evidence>
<reference evidence="4 5" key="1">
    <citation type="submission" date="2025-04" db="UniProtKB">
        <authorList>
            <consortium name="RefSeq"/>
        </authorList>
    </citation>
    <scope>IDENTIFICATION</scope>
    <source>
        <strain evidence="4 5">OHB3-1</strain>
    </source>
</reference>
<name>A0A6J1CSW3_MOMCH</name>
<proteinExistence type="predicted"/>
<feature type="signal peptide" evidence="1">
    <location>
        <begin position="1"/>
        <end position="27"/>
    </location>
</feature>
<dbReference type="InterPro" id="IPR035994">
    <property type="entry name" value="Nucleoside_phosphorylase_sf"/>
</dbReference>
<dbReference type="Pfam" id="PF01048">
    <property type="entry name" value="PNP_UDP_1"/>
    <property type="match status" value="1"/>
</dbReference>
<keyword evidence="1" id="KW-0732">Signal</keyword>
<dbReference type="GO" id="GO:0003824">
    <property type="term" value="F:catalytic activity"/>
    <property type="evidence" value="ECO:0007669"/>
    <property type="project" value="InterPro"/>
</dbReference>
<dbReference type="SUPFAM" id="SSF53167">
    <property type="entry name" value="Purine and uridine phosphorylases"/>
    <property type="match status" value="1"/>
</dbReference>
<dbReference type="RefSeq" id="XP_022144877.1">
    <property type="nucleotide sequence ID" value="XM_022289185.1"/>
</dbReference>
<dbReference type="Gene3D" id="3.40.50.1580">
    <property type="entry name" value="Nucleoside phosphorylase domain"/>
    <property type="match status" value="1"/>
</dbReference>
<evidence type="ECO:0000313" key="4">
    <source>
        <dbReference type="RefSeq" id="XP_022144877.1"/>
    </source>
</evidence>
<evidence type="ECO:0000313" key="6">
    <source>
        <dbReference type="RefSeq" id="XP_022144879.1"/>
    </source>
</evidence>
<accession>A0A6J1CSW3</accession>
<dbReference type="KEGG" id="mcha:111014451"/>
<evidence type="ECO:0000313" key="7">
    <source>
        <dbReference type="RefSeq" id="XP_022144880.1"/>
    </source>
</evidence>
<dbReference type="RefSeq" id="XP_022144880.1">
    <property type="nucleotide sequence ID" value="XM_022289188.1"/>
</dbReference>
<dbReference type="RefSeq" id="XP_022144878.1">
    <property type="nucleotide sequence ID" value="XM_022289186.1"/>
</dbReference>
<dbReference type="OrthoDB" id="1892301at2759"/>
<feature type="domain" description="Nucleoside phosphorylase" evidence="2">
    <location>
        <begin position="47"/>
        <end position="346"/>
    </location>
</feature>
<dbReference type="InterPro" id="IPR000845">
    <property type="entry name" value="Nucleoside_phosphorylase_d"/>
</dbReference>